<sequence>MCEFESIARNPLLTSISSMSIALIQKAVIPILSALEKETRSMDLLMSKEDHLTLGSNPVAGADRAQCLSTPFRLLQPIGASSSASSGPS</sequence>
<organism evidence="1 2">
    <name type="scientific">Protopolystoma xenopodis</name>
    <dbReference type="NCBI Taxonomy" id="117903"/>
    <lineage>
        <taxon>Eukaryota</taxon>
        <taxon>Metazoa</taxon>
        <taxon>Spiralia</taxon>
        <taxon>Lophotrochozoa</taxon>
        <taxon>Platyhelminthes</taxon>
        <taxon>Monogenea</taxon>
        <taxon>Polyopisthocotylea</taxon>
        <taxon>Polystomatidea</taxon>
        <taxon>Polystomatidae</taxon>
        <taxon>Protopolystoma</taxon>
    </lineage>
</organism>
<evidence type="ECO:0000313" key="1">
    <source>
        <dbReference type="EMBL" id="VEL27650.1"/>
    </source>
</evidence>
<gene>
    <name evidence="1" type="ORF">PXEA_LOCUS21090</name>
</gene>
<proteinExistence type="predicted"/>
<dbReference type="AlphaFoldDB" id="A0A448X484"/>
<keyword evidence="2" id="KW-1185">Reference proteome</keyword>
<dbReference type="Proteomes" id="UP000784294">
    <property type="component" value="Unassembled WGS sequence"/>
</dbReference>
<protein>
    <submittedName>
        <fullName evidence="1">Uncharacterized protein</fullName>
    </submittedName>
</protein>
<evidence type="ECO:0000313" key="2">
    <source>
        <dbReference type="Proteomes" id="UP000784294"/>
    </source>
</evidence>
<accession>A0A448X484</accession>
<name>A0A448X484_9PLAT</name>
<dbReference type="EMBL" id="CAAALY010088794">
    <property type="protein sequence ID" value="VEL27650.1"/>
    <property type="molecule type" value="Genomic_DNA"/>
</dbReference>
<comment type="caution">
    <text evidence="1">The sequence shown here is derived from an EMBL/GenBank/DDBJ whole genome shotgun (WGS) entry which is preliminary data.</text>
</comment>
<reference evidence="1" key="1">
    <citation type="submission" date="2018-11" db="EMBL/GenBank/DDBJ databases">
        <authorList>
            <consortium name="Pathogen Informatics"/>
        </authorList>
    </citation>
    <scope>NUCLEOTIDE SEQUENCE</scope>
</reference>